<dbReference type="AlphaFoldDB" id="A0A9P9EHK5"/>
<dbReference type="PRINTS" id="PR00450">
    <property type="entry name" value="RECOVERIN"/>
</dbReference>
<evidence type="ECO:0000313" key="6">
    <source>
        <dbReference type="EMBL" id="KAH7136751.1"/>
    </source>
</evidence>
<feature type="domain" description="EF-hand" evidence="5">
    <location>
        <begin position="81"/>
        <end position="116"/>
    </location>
</feature>
<dbReference type="PANTHER" id="PTHR23048">
    <property type="entry name" value="MYOSIN LIGHT CHAIN 1, 3"/>
    <property type="match status" value="1"/>
</dbReference>
<reference evidence="6" key="1">
    <citation type="journal article" date="2021" name="Nat. Commun.">
        <title>Genetic determinants of endophytism in the Arabidopsis root mycobiome.</title>
        <authorList>
            <person name="Mesny F."/>
            <person name="Miyauchi S."/>
            <person name="Thiergart T."/>
            <person name="Pickel B."/>
            <person name="Atanasova L."/>
            <person name="Karlsson M."/>
            <person name="Huettel B."/>
            <person name="Barry K.W."/>
            <person name="Haridas S."/>
            <person name="Chen C."/>
            <person name="Bauer D."/>
            <person name="Andreopoulos W."/>
            <person name="Pangilinan J."/>
            <person name="LaButti K."/>
            <person name="Riley R."/>
            <person name="Lipzen A."/>
            <person name="Clum A."/>
            <person name="Drula E."/>
            <person name="Henrissat B."/>
            <person name="Kohler A."/>
            <person name="Grigoriev I.V."/>
            <person name="Martin F.M."/>
            <person name="Hacquard S."/>
        </authorList>
    </citation>
    <scope>NUCLEOTIDE SEQUENCE</scope>
    <source>
        <strain evidence="6">MPI-CAGE-AT-0021</strain>
    </source>
</reference>
<dbReference type="PROSITE" id="PS00018">
    <property type="entry name" value="EF_HAND_1"/>
    <property type="match status" value="4"/>
</dbReference>
<evidence type="ECO:0000256" key="3">
    <source>
        <dbReference type="ARBA" id="ARBA00022737"/>
    </source>
</evidence>
<accession>A0A9P9EHK5</accession>
<dbReference type="InterPro" id="IPR050230">
    <property type="entry name" value="CALM/Myosin/TropC-like"/>
</dbReference>
<dbReference type="FunFam" id="1.10.238.10:FF:000181">
    <property type="entry name" value="CALML5 isoform 1"/>
    <property type="match status" value="1"/>
</dbReference>
<keyword evidence="2" id="KW-0479">Metal-binding</keyword>
<dbReference type="GO" id="GO:0016460">
    <property type="term" value="C:myosin II complex"/>
    <property type="evidence" value="ECO:0007669"/>
    <property type="project" value="TreeGrafter"/>
</dbReference>
<dbReference type="FunFam" id="1.10.238.10:FF:000251">
    <property type="entry name" value="Calmodulin-related protein 97A"/>
    <property type="match status" value="1"/>
</dbReference>
<name>A0A9P9EHK5_9HYPO</name>
<dbReference type="EMBL" id="JAGMUU010000016">
    <property type="protein sequence ID" value="KAH7136751.1"/>
    <property type="molecule type" value="Genomic_DNA"/>
</dbReference>
<evidence type="ECO:0000259" key="5">
    <source>
        <dbReference type="PROSITE" id="PS50222"/>
    </source>
</evidence>
<dbReference type="CDD" id="cd00051">
    <property type="entry name" value="EFh"/>
    <property type="match status" value="1"/>
</dbReference>
<gene>
    <name evidence="6" type="ORF">B0J13DRAFT_80562</name>
</gene>
<dbReference type="SUPFAM" id="SSF47473">
    <property type="entry name" value="EF-hand"/>
    <property type="match status" value="1"/>
</dbReference>
<sequence length="152" mass="16639">MAASFSDQQIAEFKKAFSVFDADGNGQVTASEIGTVLRSMGQNLSDAELEGMVNGIDVDKNGSIDFDEFLAIMAQKKDQNDLQEDLLNAFKTFDKDGSGTISRDEIRQVMLSLGETLTDDDIDEMLKVADKDGDGSIDYNEFVQIMTTEASK</sequence>
<proteinExistence type="predicted"/>
<feature type="domain" description="EF-hand" evidence="5">
    <location>
        <begin position="117"/>
        <end position="152"/>
    </location>
</feature>
<keyword evidence="4" id="KW-0106">Calcium</keyword>
<feature type="domain" description="EF-hand" evidence="5">
    <location>
        <begin position="44"/>
        <end position="79"/>
    </location>
</feature>
<evidence type="ECO:0000256" key="1">
    <source>
        <dbReference type="ARBA" id="ARBA00020786"/>
    </source>
</evidence>
<dbReference type="Pfam" id="PF13499">
    <property type="entry name" value="EF-hand_7"/>
    <property type="match status" value="2"/>
</dbReference>
<dbReference type="PROSITE" id="PS50222">
    <property type="entry name" value="EF_HAND_2"/>
    <property type="match status" value="4"/>
</dbReference>
<dbReference type="InterPro" id="IPR018247">
    <property type="entry name" value="EF_Hand_1_Ca_BS"/>
</dbReference>
<dbReference type="SMART" id="SM00054">
    <property type="entry name" value="EFh"/>
    <property type="match status" value="4"/>
</dbReference>
<feature type="domain" description="EF-hand" evidence="5">
    <location>
        <begin position="8"/>
        <end position="43"/>
    </location>
</feature>
<dbReference type="InterPro" id="IPR011992">
    <property type="entry name" value="EF-hand-dom_pair"/>
</dbReference>
<evidence type="ECO:0000256" key="2">
    <source>
        <dbReference type="ARBA" id="ARBA00022723"/>
    </source>
</evidence>
<dbReference type="GO" id="GO:0005509">
    <property type="term" value="F:calcium ion binding"/>
    <property type="evidence" value="ECO:0007669"/>
    <property type="project" value="InterPro"/>
</dbReference>
<dbReference type="PANTHER" id="PTHR23048:SF0">
    <property type="entry name" value="CALMODULIN LIKE 3"/>
    <property type="match status" value="1"/>
</dbReference>
<evidence type="ECO:0000313" key="7">
    <source>
        <dbReference type="Proteomes" id="UP000717696"/>
    </source>
</evidence>
<dbReference type="OrthoDB" id="26525at2759"/>
<comment type="caution">
    <text evidence="6">The sequence shown here is derived from an EMBL/GenBank/DDBJ whole genome shotgun (WGS) entry which is preliminary data.</text>
</comment>
<organism evidence="6 7">
    <name type="scientific">Dactylonectria estremocensis</name>
    <dbReference type="NCBI Taxonomy" id="1079267"/>
    <lineage>
        <taxon>Eukaryota</taxon>
        <taxon>Fungi</taxon>
        <taxon>Dikarya</taxon>
        <taxon>Ascomycota</taxon>
        <taxon>Pezizomycotina</taxon>
        <taxon>Sordariomycetes</taxon>
        <taxon>Hypocreomycetidae</taxon>
        <taxon>Hypocreales</taxon>
        <taxon>Nectriaceae</taxon>
        <taxon>Dactylonectria</taxon>
    </lineage>
</organism>
<keyword evidence="7" id="KW-1185">Reference proteome</keyword>
<dbReference type="Proteomes" id="UP000717696">
    <property type="component" value="Unassembled WGS sequence"/>
</dbReference>
<evidence type="ECO:0000256" key="4">
    <source>
        <dbReference type="ARBA" id="ARBA00022837"/>
    </source>
</evidence>
<dbReference type="Gene3D" id="1.10.238.10">
    <property type="entry name" value="EF-hand"/>
    <property type="match status" value="2"/>
</dbReference>
<protein>
    <recommendedName>
        <fullName evidence="1">Calmodulin</fullName>
    </recommendedName>
</protein>
<keyword evidence="3" id="KW-0677">Repeat</keyword>
<dbReference type="InterPro" id="IPR002048">
    <property type="entry name" value="EF_hand_dom"/>
</dbReference>